<organism evidence="2">
    <name type="scientific">Oryza sativa subsp. japonica</name>
    <name type="common">Rice</name>
    <dbReference type="NCBI Taxonomy" id="39947"/>
    <lineage>
        <taxon>Eukaryota</taxon>
        <taxon>Viridiplantae</taxon>
        <taxon>Streptophyta</taxon>
        <taxon>Embryophyta</taxon>
        <taxon>Tracheophyta</taxon>
        <taxon>Spermatophyta</taxon>
        <taxon>Magnoliopsida</taxon>
        <taxon>Liliopsida</taxon>
        <taxon>Poales</taxon>
        <taxon>Poaceae</taxon>
        <taxon>BOP clade</taxon>
        <taxon>Oryzoideae</taxon>
        <taxon>Oryzeae</taxon>
        <taxon>Oryzinae</taxon>
        <taxon>Oryza</taxon>
        <taxon>Oryza sativa</taxon>
    </lineage>
</organism>
<feature type="compositionally biased region" description="Polar residues" evidence="1">
    <location>
        <begin position="129"/>
        <end position="140"/>
    </location>
</feature>
<evidence type="ECO:0000313" key="2">
    <source>
        <dbReference type="EMBL" id="ABA97146.1"/>
    </source>
</evidence>
<gene>
    <name evidence="2" type="ordered locus">LOC_Os12g19160</name>
</gene>
<reference evidence="2" key="3">
    <citation type="submission" date="2006-01" db="EMBL/GenBank/DDBJ databases">
        <authorList>
            <person name="Buell R."/>
        </authorList>
    </citation>
    <scope>NUCLEOTIDE SEQUENCE</scope>
</reference>
<dbReference type="AlphaFoldDB" id="Q2QTM4"/>
<name>Q2QTM4_ORYSJ</name>
<reference evidence="2" key="1">
    <citation type="journal article" date="2005" name="BMC Biol.">
        <title>The sequence of rice chromosomes 11 and 12, rich in disease resistance genes and recent gene duplications.</title>
        <authorList>
            <consortium name="The rice chromosomes 11 and 12 sequencing consortia"/>
        </authorList>
    </citation>
    <scope>NUCLEOTIDE SEQUENCE [LARGE SCALE GENOMIC DNA]</scope>
</reference>
<accession>Q2QTM4</accession>
<sequence>MAPRKSTKAGSTGEDLGSLGKGWSCFLDKSLVKEADLDELVSSGSLTEGQGSCGGEAVVPSPGDGRTVVFAAYFAAGVRFPCDNFLPSVLSMTSQGTQTTIVDIQTHVLQKYKRLQMQRERLKRAKPGSLTSAAGDSTPQAILDGSDKTNFNKTAPTRKIFSSGVGGKESKTEYYPLYSASHTGRGGMMQDITKGS</sequence>
<feature type="region of interest" description="Disordered" evidence="1">
    <location>
        <begin position="123"/>
        <end position="149"/>
    </location>
</feature>
<reference evidence="2" key="2">
    <citation type="submission" date="2005-04" db="EMBL/GenBank/DDBJ databases">
        <authorList>
            <person name="Buell C.R."/>
            <person name="Wing R.A."/>
            <person name="McCombie W.A."/>
            <person name="Ouyang S."/>
        </authorList>
    </citation>
    <scope>NUCLEOTIDE SEQUENCE</scope>
</reference>
<protein>
    <submittedName>
        <fullName evidence="2">Retrotransposon protein, putative, Ty3-gypsy subclass</fullName>
    </submittedName>
</protein>
<proteinExistence type="predicted"/>
<evidence type="ECO:0000256" key="1">
    <source>
        <dbReference type="SAM" id="MobiDB-lite"/>
    </source>
</evidence>
<dbReference type="EMBL" id="DP000011">
    <property type="protein sequence ID" value="ABA97146.1"/>
    <property type="molecule type" value="Genomic_DNA"/>
</dbReference>